<gene>
    <name evidence="2" type="ORF">QQF64_032973</name>
</gene>
<sequence>MPASWRGSRPTCRHCQPLARLNELPSDRPGTAPLPSQTQLNPVVCVPSQHSPHSVQPSGPVQPPQGRNINFHVCL</sequence>
<evidence type="ECO:0000256" key="1">
    <source>
        <dbReference type="SAM" id="MobiDB-lite"/>
    </source>
</evidence>
<comment type="caution">
    <text evidence="2">The sequence shown here is derived from an EMBL/GenBank/DDBJ whole genome shotgun (WGS) entry which is preliminary data.</text>
</comment>
<dbReference type="EMBL" id="JAYMGO010000009">
    <property type="protein sequence ID" value="KAL1267610.1"/>
    <property type="molecule type" value="Genomic_DNA"/>
</dbReference>
<reference evidence="2 3" key="1">
    <citation type="submission" date="2023-09" db="EMBL/GenBank/DDBJ databases">
        <authorList>
            <person name="Wang M."/>
        </authorList>
    </citation>
    <scope>NUCLEOTIDE SEQUENCE [LARGE SCALE GENOMIC DNA]</scope>
    <source>
        <strain evidence="2">GT-2023</strain>
        <tissue evidence="2">Liver</tissue>
    </source>
</reference>
<name>A0ABR3MSR6_9TELE</name>
<organism evidence="2 3">
    <name type="scientific">Cirrhinus molitorella</name>
    <name type="common">mud carp</name>
    <dbReference type="NCBI Taxonomy" id="172907"/>
    <lineage>
        <taxon>Eukaryota</taxon>
        <taxon>Metazoa</taxon>
        <taxon>Chordata</taxon>
        <taxon>Craniata</taxon>
        <taxon>Vertebrata</taxon>
        <taxon>Euteleostomi</taxon>
        <taxon>Actinopterygii</taxon>
        <taxon>Neopterygii</taxon>
        <taxon>Teleostei</taxon>
        <taxon>Ostariophysi</taxon>
        <taxon>Cypriniformes</taxon>
        <taxon>Cyprinidae</taxon>
        <taxon>Labeoninae</taxon>
        <taxon>Labeonini</taxon>
        <taxon>Cirrhinus</taxon>
    </lineage>
</organism>
<feature type="region of interest" description="Disordered" evidence="1">
    <location>
        <begin position="47"/>
        <end position="67"/>
    </location>
</feature>
<dbReference type="Proteomes" id="UP001558613">
    <property type="component" value="Unassembled WGS sequence"/>
</dbReference>
<proteinExistence type="predicted"/>
<accession>A0ABR3MSR6</accession>
<evidence type="ECO:0000313" key="3">
    <source>
        <dbReference type="Proteomes" id="UP001558613"/>
    </source>
</evidence>
<protein>
    <submittedName>
        <fullName evidence="2">Uncharacterized protein</fullName>
    </submittedName>
</protein>
<evidence type="ECO:0000313" key="2">
    <source>
        <dbReference type="EMBL" id="KAL1267610.1"/>
    </source>
</evidence>
<keyword evidence="3" id="KW-1185">Reference proteome</keyword>
<feature type="compositionally biased region" description="Low complexity" evidence="1">
    <location>
        <begin position="47"/>
        <end position="59"/>
    </location>
</feature>